<feature type="region of interest" description="Disordered" evidence="1">
    <location>
        <begin position="30"/>
        <end position="59"/>
    </location>
</feature>
<keyword evidence="3" id="KW-1185">Reference proteome</keyword>
<evidence type="ECO:0000313" key="3">
    <source>
        <dbReference type="Proteomes" id="UP000054251"/>
    </source>
</evidence>
<protein>
    <submittedName>
        <fullName evidence="2">Uncharacterized protein</fullName>
    </submittedName>
</protein>
<name>A0A0V1PWA3_9ASCO</name>
<gene>
    <name evidence="2" type="ORF">AC631_03797</name>
</gene>
<evidence type="ECO:0000313" key="2">
    <source>
        <dbReference type="EMBL" id="KSA00470.1"/>
    </source>
</evidence>
<organism evidence="2 3">
    <name type="scientific">Debaryomyces fabryi</name>
    <dbReference type="NCBI Taxonomy" id="58627"/>
    <lineage>
        <taxon>Eukaryota</taxon>
        <taxon>Fungi</taxon>
        <taxon>Dikarya</taxon>
        <taxon>Ascomycota</taxon>
        <taxon>Saccharomycotina</taxon>
        <taxon>Pichiomycetes</taxon>
        <taxon>Debaryomycetaceae</taxon>
        <taxon>Debaryomyces</taxon>
    </lineage>
</organism>
<dbReference type="EMBL" id="LMYN01000087">
    <property type="protein sequence ID" value="KSA00470.1"/>
    <property type="molecule type" value="Genomic_DNA"/>
</dbReference>
<dbReference type="RefSeq" id="XP_015466572.1">
    <property type="nucleotide sequence ID" value="XM_015612626.1"/>
</dbReference>
<comment type="caution">
    <text evidence="2">The sequence shown here is derived from an EMBL/GenBank/DDBJ whole genome shotgun (WGS) entry which is preliminary data.</text>
</comment>
<evidence type="ECO:0000256" key="1">
    <source>
        <dbReference type="SAM" id="MobiDB-lite"/>
    </source>
</evidence>
<accession>A0A0V1PWA3</accession>
<feature type="compositionally biased region" description="Pro residues" evidence="1">
    <location>
        <begin position="35"/>
        <end position="51"/>
    </location>
</feature>
<proteinExistence type="predicted"/>
<dbReference type="AlphaFoldDB" id="A0A0V1PWA3"/>
<dbReference type="GeneID" id="26840806"/>
<dbReference type="Proteomes" id="UP000054251">
    <property type="component" value="Unassembled WGS sequence"/>
</dbReference>
<sequence>MTRPTCQHDQHEQIWMQTFYASARSTFDPYVTIPTPHPTPHPTPTPTPTPTAPTRAMPS</sequence>
<reference evidence="2 3" key="1">
    <citation type="submission" date="2015-11" db="EMBL/GenBank/DDBJ databases">
        <title>The genome of Debaryomyces fabryi.</title>
        <authorList>
            <person name="Tafer H."/>
            <person name="Lopandic K."/>
        </authorList>
    </citation>
    <scope>NUCLEOTIDE SEQUENCE [LARGE SCALE GENOMIC DNA]</scope>
    <source>
        <strain evidence="2 3">CBS 789</strain>
    </source>
</reference>